<proteinExistence type="predicted"/>
<reference evidence="2" key="1">
    <citation type="submission" date="2022-11" db="UniProtKB">
        <authorList>
            <consortium name="WormBaseParasite"/>
        </authorList>
    </citation>
    <scope>IDENTIFICATION</scope>
</reference>
<dbReference type="Proteomes" id="UP000887564">
    <property type="component" value="Unplaced"/>
</dbReference>
<name>A0A914R465_PAREQ</name>
<dbReference type="GO" id="GO:0003676">
    <property type="term" value="F:nucleic acid binding"/>
    <property type="evidence" value="ECO:0007669"/>
    <property type="project" value="InterPro"/>
</dbReference>
<keyword evidence="1" id="KW-1185">Reference proteome</keyword>
<protein>
    <submittedName>
        <fullName evidence="2">Uncharacterized protein</fullName>
    </submittedName>
</protein>
<dbReference type="AlphaFoldDB" id="A0A914R465"/>
<organism evidence="1 2">
    <name type="scientific">Parascaris equorum</name>
    <name type="common">Equine roundworm</name>
    <dbReference type="NCBI Taxonomy" id="6256"/>
    <lineage>
        <taxon>Eukaryota</taxon>
        <taxon>Metazoa</taxon>
        <taxon>Ecdysozoa</taxon>
        <taxon>Nematoda</taxon>
        <taxon>Chromadorea</taxon>
        <taxon>Rhabditida</taxon>
        <taxon>Spirurina</taxon>
        <taxon>Ascaridomorpha</taxon>
        <taxon>Ascaridoidea</taxon>
        <taxon>Ascarididae</taxon>
        <taxon>Parascaris</taxon>
    </lineage>
</organism>
<evidence type="ECO:0000313" key="1">
    <source>
        <dbReference type="Proteomes" id="UP000887564"/>
    </source>
</evidence>
<dbReference type="InterPro" id="IPR035979">
    <property type="entry name" value="RBD_domain_sf"/>
</dbReference>
<dbReference type="SUPFAM" id="SSF54928">
    <property type="entry name" value="RNA-binding domain, RBD"/>
    <property type="match status" value="1"/>
</dbReference>
<accession>A0A914R465</accession>
<sequence>CSTNSDSHDALVDESYFLISAASQVEQSTGNDDLGDADEPVAVEEAETVVDEGSQHGDPAMIFVRRNQPTNSYVGLVTMISAVCAERCVQLLNKTSYNGDMLIVELVRLGLVCFVT</sequence>
<dbReference type="WBParaSite" id="PEQ_0000105301-mRNA-1">
    <property type="protein sequence ID" value="PEQ_0000105301-mRNA-1"/>
    <property type="gene ID" value="PEQ_0000105301"/>
</dbReference>
<evidence type="ECO:0000313" key="2">
    <source>
        <dbReference type="WBParaSite" id="PEQ_0000105301-mRNA-1"/>
    </source>
</evidence>